<keyword evidence="2" id="KW-0472">Membrane</keyword>
<accession>A0A9D1S714</accession>
<reference evidence="3" key="1">
    <citation type="submission" date="2020-10" db="EMBL/GenBank/DDBJ databases">
        <authorList>
            <person name="Gilroy R."/>
        </authorList>
    </citation>
    <scope>NUCLEOTIDE SEQUENCE</scope>
    <source>
        <strain evidence="3">ChiSjej4B22-9803</strain>
    </source>
</reference>
<evidence type="ECO:0000313" key="4">
    <source>
        <dbReference type="Proteomes" id="UP000824111"/>
    </source>
</evidence>
<evidence type="ECO:0000256" key="2">
    <source>
        <dbReference type="SAM" id="Phobius"/>
    </source>
</evidence>
<proteinExistence type="predicted"/>
<feature type="transmembrane region" description="Helical" evidence="2">
    <location>
        <begin position="12"/>
        <end position="35"/>
    </location>
</feature>
<feature type="region of interest" description="Disordered" evidence="1">
    <location>
        <begin position="66"/>
        <end position="139"/>
    </location>
</feature>
<dbReference type="EMBL" id="DVND01000155">
    <property type="protein sequence ID" value="HIU48892.1"/>
    <property type="molecule type" value="Genomic_DNA"/>
</dbReference>
<dbReference type="AlphaFoldDB" id="A0A9D1S714"/>
<evidence type="ECO:0000313" key="3">
    <source>
        <dbReference type="EMBL" id="HIU48892.1"/>
    </source>
</evidence>
<sequence length="200" mass="21429">MKRRKASLAKTILIVIAVLLILAIAGGYAILKFYVKPKADNLVQSLLNDEEIRTMVDEYVQNNLPQTTEAPQQAEPTAVPASSDAGSSGAEALKPDNIVTATQPTVPPEFEKTAPATEAPEQSSPSGGSTDSIRSQVSAQDWSDGMALVGKVDVGYIMGLMSGGLTSEEKQELKEYLTSRLSSGEISRAIELYNKYSHLL</sequence>
<comment type="caution">
    <text evidence="3">The sequence shown here is derived from an EMBL/GenBank/DDBJ whole genome shotgun (WGS) entry which is preliminary data.</text>
</comment>
<gene>
    <name evidence="3" type="ORF">IAB04_05975</name>
</gene>
<organism evidence="3 4">
    <name type="scientific">Candidatus Avimonoglobus intestinipullorum</name>
    <dbReference type="NCBI Taxonomy" id="2840699"/>
    <lineage>
        <taxon>Bacteria</taxon>
        <taxon>Bacillati</taxon>
        <taxon>Bacillota</taxon>
        <taxon>Clostridia</taxon>
        <taxon>Eubacteriales</taxon>
        <taxon>Candidatus Avimonoglobus</taxon>
    </lineage>
</organism>
<feature type="compositionally biased region" description="Polar residues" evidence="1">
    <location>
        <begin position="66"/>
        <end position="75"/>
    </location>
</feature>
<protein>
    <submittedName>
        <fullName evidence="3">Uncharacterized protein</fullName>
    </submittedName>
</protein>
<name>A0A9D1S714_9FIRM</name>
<reference evidence="3" key="2">
    <citation type="journal article" date="2021" name="PeerJ">
        <title>Extensive microbial diversity within the chicken gut microbiome revealed by metagenomics and culture.</title>
        <authorList>
            <person name="Gilroy R."/>
            <person name="Ravi A."/>
            <person name="Getino M."/>
            <person name="Pursley I."/>
            <person name="Horton D.L."/>
            <person name="Alikhan N.F."/>
            <person name="Baker D."/>
            <person name="Gharbi K."/>
            <person name="Hall N."/>
            <person name="Watson M."/>
            <person name="Adriaenssens E.M."/>
            <person name="Foster-Nyarko E."/>
            <person name="Jarju S."/>
            <person name="Secka A."/>
            <person name="Antonio M."/>
            <person name="Oren A."/>
            <person name="Chaudhuri R.R."/>
            <person name="La Ragione R."/>
            <person name="Hildebrand F."/>
            <person name="Pallen M.J."/>
        </authorList>
    </citation>
    <scope>NUCLEOTIDE SEQUENCE</scope>
    <source>
        <strain evidence="3">ChiSjej4B22-9803</strain>
    </source>
</reference>
<keyword evidence="2" id="KW-0812">Transmembrane</keyword>
<feature type="compositionally biased region" description="Polar residues" evidence="1">
    <location>
        <begin position="120"/>
        <end position="139"/>
    </location>
</feature>
<feature type="compositionally biased region" description="Low complexity" evidence="1">
    <location>
        <begin position="81"/>
        <end position="92"/>
    </location>
</feature>
<keyword evidence="2" id="KW-1133">Transmembrane helix</keyword>
<dbReference type="Proteomes" id="UP000824111">
    <property type="component" value="Unassembled WGS sequence"/>
</dbReference>
<evidence type="ECO:0000256" key="1">
    <source>
        <dbReference type="SAM" id="MobiDB-lite"/>
    </source>
</evidence>